<reference evidence="2 3" key="1">
    <citation type="submission" date="2012-04" db="EMBL/GenBank/DDBJ databases">
        <title>The Genome Sequence of Saprolegnia declina VS20.</title>
        <authorList>
            <consortium name="The Broad Institute Genome Sequencing Platform"/>
            <person name="Russ C."/>
            <person name="Nusbaum C."/>
            <person name="Tyler B."/>
            <person name="van West P."/>
            <person name="Dieguez-Uribeondo J."/>
            <person name="de Bruijn I."/>
            <person name="Tripathy S."/>
            <person name="Jiang R."/>
            <person name="Young S.K."/>
            <person name="Zeng Q."/>
            <person name="Gargeya S."/>
            <person name="Fitzgerald M."/>
            <person name="Haas B."/>
            <person name="Abouelleil A."/>
            <person name="Alvarado L."/>
            <person name="Arachchi H.M."/>
            <person name="Berlin A."/>
            <person name="Chapman S.B."/>
            <person name="Goldberg J."/>
            <person name="Griggs A."/>
            <person name="Gujja S."/>
            <person name="Hansen M."/>
            <person name="Howarth C."/>
            <person name="Imamovic A."/>
            <person name="Larimer J."/>
            <person name="McCowen C."/>
            <person name="Montmayeur A."/>
            <person name="Murphy C."/>
            <person name="Neiman D."/>
            <person name="Pearson M."/>
            <person name="Priest M."/>
            <person name="Roberts A."/>
            <person name="Saif S."/>
            <person name="Shea T."/>
            <person name="Sisk P."/>
            <person name="Sykes S."/>
            <person name="Wortman J."/>
            <person name="Nusbaum C."/>
            <person name="Birren B."/>
        </authorList>
    </citation>
    <scope>NUCLEOTIDE SEQUENCE [LARGE SCALE GENOMIC DNA]</scope>
    <source>
        <strain evidence="2 3">VS20</strain>
    </source>
</reference>
<dbReference type="AlphaFoldDB" id="T0PZ39"/>
<gene>
    <name evidence="2" type="ORF">SDRG_11594</name>
</gene>
<keyword evidence="3" id="KW-1185">Reference proteome</keyword>
<evidence type="ECO:0000256" key="1">
    <source>
        <dbReference type="SAM" id="Phobius"/>
    </source>
</evidence>
<keyword evidence="1" id="KW-1133">Transmembrane helix</keyword>
<organism evidence="2 3">
    <name type="scientific">Saprolegnia diclina (strain VS20)</name>
    <dbReference type="NCBI Taxonomy" id="1156394"/>
    <lineage>
        <taxon>Eukaryota</taxon>
        <taxon>Sar</taxon>
        <taxon>Stramenopiles</taxon>
        <taxon>Oomycota</taxon>
        <taxon>Saprolegniomycetes</taxon>
        <taxon>Saprolegniales</taxon>
        <taxon>Saprolegniaceae</taxon>
        <taxon>Saprolegnia</taxon>
    </lineage>
</organism>
<dbReference type="GeneID" id="19952321"/>
<dbReference type="EMBL" id="JH767173">
    <property type="protein sequence ID" value="EQC30834.1"/>
    <property type="molecule type" value="Genomic_DNA"/>
</dbReference>
<dbReference type="VEuPathDB" id="FungiDB:SDRG_11594"/>
<feature type="transmembrane region" description="Helical" evidence="1">
    <location>
        <begin position="7"/>
        <end position="26"/>
    </location>
</feature>
<feature type="transmembrane region" description="Helical" evidence="1">
    <location>
        <begin position="32"/>
        <end position="51"/>
    </location>
</feature>
<sequence length="76" mass="8035">MLGVARALLRSLFVVGVIASVMLATVHGLAEAIDIIFCLPFLIYGATLGLFEGIPLLLATRHDAASTPSLPVVWQC</sequence>
<accession>T0PZ39</accession>
<proteinExistence type="predicted"/>
<name>T0PZ39_SAPDV</name>
<keyword evidence="1" id="KW-0472">Membrane</keyword>
<dbReference type="RefSeq" id="XP_008615858.1">
    <property type="nucleotide sequence ID" value="XM_008617636.1"/>
</dbReference>
<evidence type="ECO:0000313" key="2">
    <source>
        <dbReference type="EMBL" id="EQC30834.1"/>
    </source>
</evidence>
<keyword evidence="1" id="KW-0812">Transmembrane</keyword>
<protein>
    <submittedName>
        <fullName evidence="2">Uncharacterized protein</fullName>
    </submittedName>
</protein>
<evidence type="ECO:0000313" key="3">
    <source>
        <dbReference type="Proteomes" id="UP000030762"/>
    </source>
</evidence>
<dbReference type="InParanoid" id="T0PZ39"/>
<dbReference type="Proteomes" id="UP000030762">
    <property type="component" value="Unassembled WGS sequence"/>
</dbReference>